<dbReference type="AlphaFoldDB" id="L7F4Y8"/>
<dbReference type="Proteomes" id="UP000010931">
    <property type="component" value="Unassembled WGS sequence"/>
</dbReference>
<comment type="caution">
    <text evidence="2">The sequence shown here is derived from an EMBL/GenBank/DDBJ whole genome shotgun (WGS) entry which is preliminary data.</text>
</comment>
<feature type="compositionally biased region" description="Basic and acidic residues" evidence="1">
    <location>
        <begin position="14"/>
        <end position="24"/>
    </location>
</feature>
<dbReference type="EMBL" id="AEJB01000361">
    <property type="protein sequence ID" value="ELP65700.1"/>
    <property type="molecule type" value="Genomic_DNA"/>
</dbReference>
<keyword evidence="3" id="KW-1185">Reference proteome</keyword>
<evidence type="ECO:0000313" key="2">
    <source>
        <dbReference type="EMBL" id="ELP65700.1"/>
    </source>
</evidence>
<evidence type="ECO:0000313" key="3">
    <source>
        <dbReference type="Proteomes" id="UP000010931"/>
    </source>
</evidence>
<dbReference type="STRING" id="85558.T45_07721"/>
<dbReference type="RefSeq" id="WP_006378623.1">
    <property type="nucleotide sequence ID" value="NZ_AEJB01000361.1"/>
</dbReference>
<organism evidence="2 3">
    <name type="scientific">Streptomyces turgidiscabies (strain Car8)</name>
    <dbReference type="NCBI Taxonomy" id="698760"/>
    <lineage>
        <taxon>Bacteria</taxon>
        <taxon>Bacillati</taxon>
        <taxon>Actinomycetota</taxon>
        <taxon>Actinomycetes</taxon>
        <taxon>Kitasatosporales</taxon>
        <taxon>Streptomycetaceae</taxon>
        <taxon>Streptomyces</taxon>
    </lineage>
</organism>
<evidence type="ECO:0000256" key="1">
    <source>
        <dbReference type="SAM" id="MobiDB-lite"/>
    </source>
</evidence>
<name>L7F4Y8_STRT8</name>
<feature type="region of interest" description="Disordered" evidence="1">
    <location>
        <begin position="1"/>
        <end position="24"/>
    </location>
</feature>
<accession>L7F4Y8</accession>
<sequence length="66" mass="7405">MTIRTGTSPAGEHPAPEESMRNEELRFGIPGDRRILAAQTATGRVMAHRRSQLIRRSVRRPIQALV</sequence>
<dbReference type="PATRIC" id="fig|698760.3.peg.5230"/>
<protein>
    <submittedName>
        <fullName evidence="2">Uncharacterized protein</fullName>
    </submittedName>
</protein>
<dbReference type="GeneID" id="97407732"/>
<reference evidence="2 3" key="1">
    <citation type="journal article" date="2011" name="Plasmid">
        <title>Streptomyces turgidiscabies Car8 contains a modular pathogenicity island that shares virulence genes with other actinobacterial plant pathogens.</title>
        <authorList>
            <person name="Huguet-Tapia J.C."/>
            <person name="Badger J.H."/>
            <person name="Loria R."/>
            <person name="Pettis G.S."/>
        </authorList>
    </citation>
    <scope>NUCLEOTIDE SEQUENCE [LARGE SCALE GENOMIC DNA]</scope>
    <source>
        <strain evidence="2 3">Car8</strain>
    </source>
</reference>
<gene>
    <name evidence="2" type="ORF">STRTUCAR8_01694</name>
</gene>
<proteinExistence type="predicted"/>